<evidence type="ECO:0000313" key="1">
    <source>
        <dbReference type="EMBL" id="EGS36039.1"/>
    </source>
</evidence>
<comment type="caution">
    <text evidence="1">The sequence shown here is derived from an EMBL/GenBank/DDBJ whole genome shotgun (WGS) entry which is preliminary data.</text>
</comment>
<name>A0ABN0D3N1_9LACO</name>
<protein>
    <submittedName>
        <fullName evidence="1">Conserved domain protein</fullName>
    </submittedName>
</protein>
<evidence type="ECO:0000313" key="2">
    <source>
        <dbReference type="Proteomes" id="UP000006035"/>
    </source>
</evidence>
<proteinExistence type="predicted"/>
<dbReference type="Proteomes" id="UP000006035">
    <property type="component" value="Unassembled WGS sequence"/>
</dbReference>
<sequence length="246" mass="27734">MNQLTLPLTAKQKIVNGILKGEQQYLQMRIRENTNLIVSDGLVWSRSNYIDSYVAKEIKNSNSIKYSINQAGYTWHYLQFSYNQPNNPKSLIFVKSIRTIEPQFNGSAKGGSDYLKNYSKINNHLASKGIINGEGIGKPFQIELLPNTSEGLDSNSLGTEYDRFYIITYDHDEQGLINKIALTMPNYQTNKLFQVEDLSGLMNNSNVDFSSTEKEAAGNDRIPDAIYSTGEYGFEVASQEKPEAEN</sequence>
<accession>A0ABN0D3N1</accession>
<reference evidence="1 2" key="1">
    <citation type="submission" date="2011-05" db="EMBL/GenBank/DDBJ databases">
        <authorList>
            <person name="Durkin A.S."/>
            <person name="Kim M."/>
            <person name="Radune D."/>
            <person name="Hostetler J."/>
            <person name="Torralba M."/>
            <person name="Gillis M."/>
            <person name="Methe B."/>
            <person name="Sutton G."/>
            <person name="Nelson K.E."/>
        </authorList>
    </citation>
    <scope>NUCLEOTIDE SEQUENCE [LARGE SCALE GENOMIC DNA]</scope>
    <source>
        <strain evidence="1 2">F0423</strain>
    </source>
</reference>
<dbReference type="RefSeq" id="WP_003716109.1">
    <property type="nucleotide sequence ID" value="NZ_AFTL01000019.1"/>
</dbReference>
<keyword evidence="2" id="KW-1185">Reference proteome</keyword>
<gene>
    <name evidence="1" type="ORF">HMPREF9102_1239</name>
</gene>
<dbReference type="EMBL" id="AFTL01000019">
    <property type="protein sequence ID" value="EGS36039.1"/>
    <property type="molecule type" value="Genomic_DNA"/>
</dbReference>
<organism evidence="1 2">
    <name type="scientific">Limosilactobacillus oris F0423</name>
    <dbReference type="NCBI Taxonomy" id="944562"/>
    <lineage>
        <taxon>Bacteria</taxon>
        <taxon>Bacillati</taxon>
        <taxon>Bacillota</taxon>
        <taxon>Bacilli</taxon>
        <taxon>Lactobacillales</taxon>
        <taxon>Lactobacillaceae</taxon>
        <taxon>Limosilactobacillus</taxon>
    </lineage>
</organism>